<keyword evidence="2" id="KW-0805">Transcription regulation</keyword>
<dbReference type="InterPro" id="IPR051032">
    <property type="entry name" value="AP2/ERF_TF_ERF_subfamily"/>
</dbReference>
<dbReference type="Pfam" id="PF00847">
    <property type="entry name" value="AP2"/>
    <property type="match status" value="1"/>
</dbReference>
<dbReference type="InterPro" id="IPR001471">
    <property type="entry name" value="AP2/ERF_dom"/>
</dbReference>
<keyword evidence="3" id="KW-0238">DNA-binding</keyword>
<evidence type="ECO:0000256" key="6">
    <source>
        <dbReference type="ARBA" id="ARBA00023242"/>
    </source>
</evidence>
<reference evidence="10 11" key="1">
    <citation type="submission" date="2021-09" db="EMBL/GenBank/DDBJ databases">
        <title>Genomic insights and catalytic innovation underlie evolution of tropane alkaloids biosynthesis.</title>
        <authorList>
            <person name="Wang Y.-J."/>
            <person name="Tian T."/>
            <person name="Huang J.-P."/>
            <person name="Huang S.-X."/>
        </authorList>
    </citation>
    <scope>NUCLEOTIDE SEQUENCE [LARGE SCALE GENOMIC DNA]</scope>
    <source>
        <strain evidence="10">KIB-2018</strain>
        <tissue evidence="10">Leaf</tissue>
    </source>
</reference>
<feature type="compositionally biased region" description="Basic and acidic residues" evidence="8">
    <location>
        <begin position="1"/>
        <end position="12"/>
    </location>
</feature>
<feature type="region of interest" description="Disordered" evidence="8">
    <location>
        <begin position="1"/>
        <end position="42"/>
    </location>
</feature>
<evidence type="ECO:0000256" key="4">
    <source>
        <dbReference type="ARBA" id="ARBA00023159"/>
    </source>
</evidence>
<evidence type="ECO:0000256" key="2">
    <source>
        <dbReference type="ARBA" id="ARBA00023015"/>
    </source>
</evidence>
<dbReference type="AlphaFoldDB" id="A0AAV8TS92"/>
<evidence type="ECO:0000256" key="1">
    <source>
        <dbReference type="ARBA" id="ARBA00004123"/>
    </source>
</evidence>
<evidence type="ECO:0000256" key="3">
    <source>
        <dbReference type="ARBA" id="ARBA00023125"/>
    </source>
</evidence>
<evidence type="ECO:0000256" key="5">
    <source>
        <dbReference type="ARBA" id="ARBA00023163"/>
    </source>
</evidence>
<accession>A0AAV8TS92</accession>
<evidence type="ECO:0000259" key="9">
    <source>
        <dbReference type="PROSITE" id="PS51032"/>
    </source>
</evidence>
<dbReference type="FunFam" id="3.30.730.10:FF:000001">
    <property type="entry name" value="Ethylene-responsive transcription factor 2"/>
    <property type="match status" value="1"/>
</dbReference>
<dbReference type="SUPFAM" id="SSF54171">
    <property type="entry name" value="DNA-binding domain"/>
    <property type="match status" value="1"/>
</dbReference>
<comment type="similarity">
    <text evidence="7">Belongs to the AP2/ERF transcription factor family. ERF subfamily.</text>
</comment>
<evidence type="ECO:0000313" key="10">
    <source>
        <dbReference type="EMBL" id="KAJ8769867.1"/>
    </source>
</evidence>
<feature type="compositionally biased region" description="Basic residues" evidence="8">
    <location>
        <begin position="21"/>
        <end position="30"/>
    </location>
</feature>
<dbReference type="PRINTS" id="PR00367">
    <property type="entry name" value="ETHRSPELEMNT"/>
</dbReference>
<name>A0AAV8TS92_9ROSI</name>
<dbReference type="Proteomes" id="UP001159364">
    <property type="component" value="Linkage Group LG03"/>
</dbReference>
<evidence type="ECO:0000313" key="11">
    <source>
        <dbReference type="Proteomes" id="UP001159364"/>
    </source>
</evidence>
<comment type="caution">
    <text evidence="10">The sequence shown here is derived from an EMBL/GenBank/DDBJ whole genome shotgun (WGS) entry which is preliminary data.</text>
</comment>
<dbReference type="EMBL" id="JAIWQS010000003">
    <property type="protein sequence ID" value="KAJ8769867.1"/>
    <property type="molecule type" value="Genomic_DNA"/>
</dbReference>
<comment type="subcellular location">
    <subcellularLocation>
        <location evidence="1">Nucleus</location>
    </subcellularLocation>
</comment>
<keyword evidence="5" id="KW-0804">Transcription</keyword>
<proteinExistence type="inferred from homology"/>
<dbReference type="InterPro" id="IPR016177">
    <property type="entry name" value="DNA-bd_dom_sf"/>
</dbReference>
<dbReference type="PANTHER" id="PTHR31985:SF233">
    <property type="entry name" value="ETHYLENE-RESPONSIVE TRANSCRIPTION FACTOR ERF039"/>
    <property type="match status" value="1"/>
</dbReference>
<protein>
    <recommendedName>
        <fullName evidence="9">AP2/ERF domain-containing protein</fullName>
    </recommendedName>
</protein>
<evidence type="ECO:0000256" key="7">
    <source>
        <dbReference type="ARBA" id="ARBA00024343"/>
    </source>
</evidence>
<keyword evidence="4" id="KW-0010">Activator</keyword>
<organism evidence="10 11">
    <name type="scientific">Erythroxylum novogranatense</name>
    <dbReference type="NCBI Taxonomy" id="1862640"/>
    <lineage>
        <taxon>Eukaryota</taxon>
        <taxon>Viridiplantae</taxon>
        <taxon>Streptophyta</taxon>
        <taxon>Embryophyta</taxon>
        <taxon>Tracheophyta</taxon>
        <taxon>Spermatophyta</taxon>
        <taxon>Magnoliopsida</taxon>
        <taxon>eudicotyledons</taxon>
        <taxon>Gunneridae</taxon>
        <taxon>Pentapetalae</taxon>
        <taxon>rosids</taxon>
        <taxon>fabids</taxon>
        <taxon>Malpighiales</taxon>
        <taxon>Erythroxylaceae</taxon>
        <taxon>Erythroxylum</taxon>
    </lineage>
</organism>
<dbReference type="GO" id="GO:0005634">
    <property type="term" value="C:nucleus"/>
    <property type="evidence" value="ECO:0007669"/>
    <property type="project" value="UniProtKB-SubCell"/>
</dbReference>
<gene>
    <name evidence="10" type="ORF">K2173_008949</name>
</gene>
<feature type="domain" description="AP2/ERF" evidence="9">
    <location>
        <begin position="36"/>
        <end position="93"/>
    </location>
</feature>
<dbReference type="InterPro" id="IPR036955">
    <property type="entry name" value="AP2/ERF_dom_sf"/>
</dbReference>
<dbReference type="PANTHER" id="PTHR31985">
    <property type="entry name" value="ETHYLENE-RESPONSIVE TRANSCRIPTION FACTOR ERF042-RELATED"/>
    <property type="match status" value="1"/>
</dbReference>
<dbReference type="PROSITE" id="PS51032">
    <property type="entry name" value="AP2_ERF"/>
    <property type="match status" value="1"/>
</dbReference>
<sequence length="193" mass="21153">MSLLSEHPHEPKPNLFESRPPSKRGSKKRARQPENPFHGVRQRSWGRYVSEIRVPGKKTRVWLGSFGSPEMAARAYDSAAFYLKGNSASLNFPDSVGSLPLPKSCSTRDIQLAAAKAARVENVGKRVGDDQDGSGGEPASSGWWGLDECGLATVSFDEVKEAPLLSPLRFEYGSGEEMPCSLMDDDEFLLSCF</sequence>
<keyword evidence="11" id="KW-1185">Reference proteome</keyword>
<dbReference type="SMART" id="SM00380">
    <property type="entry name" value="AP2"/>
    <property type="match status" value="1"/>
</dbReference>
<dbReference type="GO" id="GO:0003700">
    <property type="term" value="F:DNA-binding transcription factor activity"/>
    <property type="evidence" value="ECO:0007669"/>
    <property type="project" value="InterPro"/>
</dbReference>
<keyword evidence="6" id="KW-0539">Nucleus</keyword>
<dbReference type="CDD" id="cd00018">
    <property type="entry name" value="AP2"/>
    <property type="match status" value="1"/>
</dbReference>
<dbReference type="GO" id="GO:0003677">
    <property type="term" value="F:DNA binding"/>
    <property type="evidence" value="ECO:0007669"/>
    <property type="project" value="UniProtKB-KW"/>
</dbReference>
<dbReference type="Gene3D" id="3.30.730.10">
    <property type="entry name" value="AP2/ERF domain"/>
    <property type="match status" value="1"/>
</dbReference>
<evidence type="ECO:0000256" key="8">
    <source>
        <dbReference type="SAM" id="MobiDB-lite"/>
    </source>
</evidence>